<dbReference type="GO" id="GO:0045300">
    <property type="term" value="F:stearoyl-[ACP] desaturase activity"/>
    <property type="evidence" value="ECO:0007669"/>
    <property type="project" value="UniProtKB-EC"/>
</dbReference>
<keyword evidence="6 10" id="KW-0560">Oxidoreductase</keyword>
<keyword evidence="11" id="KW-1185">Reference proteome</keyword>
<evidence type="ECO:0000256" key="3">
    <source>
        <dbReference type="ARBA" id="ARBA00022516"/>
    </source>
</evidence>
<keyword evidence="9" id="KW-0275">Fatty acid biosynthesis</keyword>
<evidence type="ECO:0000256" key="1">
    <source>
        <dbReference type="ARBA" id="ARBA00001954"/>
    </source>
</evidence>
<dbReference type="Proteomes" id="UP001631957">
    <property type="component" value="Unassembled WGS sequence"/>
</dbReference>
<dbReference type="Pfam" id="PF03405">
    <property type="entry name" value="FA_desaturase_2"/>
    <property type="match status" value="1"/>
</dbReference>
<keyword evidence="4" id="KW-0479">Metal-binding</keyword>
<evidence type="ECO:0000256" key="2">
    <source>
        <dbReference type="ARBA" id="ARBA00008749"/>
    </source>
</evidence>
<dbReference type="InterPro" id="IPR009078">
    <property type="entry name" value="Ferritin-like_SF"/>
</dbReference>
<evidence type="ECO:0000256" key="8">
    <source>
        <dbReference type="ARBA" id="ARBA00023098"/>
    </source>
</evidence>
<keyword evidence="3" id="KW-0444">Lipid biosynthesis</keyword>
<gene>
    <name evidence="10" type="ORF">ACKI18_34635</name>
</gene>
<evidence type="ECO:0000313" key="10">
    <source>
        <dbReference type="EMBL" id="MFM9613811.1"/>
    </source>
</evidence>
<dbReference type="InterPro" id="IPR012348">
    <property type="entry name" value="RNR-like"/>
</dbReference>
<evidence type="ECO:0000256" key="5">
    <source>
        <dbReference type="ARBA" id="ARBA00022832"/>
    </source>
</evidence>
<proteinExistence type="inferred from homology"/>
<comment type="caution">
    <text evidence="10">The sequence shown here is derived from an EMBL/GenBank/DDBJ whole genome shotgun (WGS) entry which is preliminary data.</text>
</comment>
<comment type="cofactor">
    <cofactor evidence="1">
        <name>Fe(2+)</name>
        <dbReference type="ChEBI" id="CHEBI:29033"/>
    </cofactor>
</comment>
<dbReference type="SUPFAM" id="SSF47240">
    <property type="entry name" value="Ferritin-like"/>
    <property type="match status" value="1"/>
</dbReference>
<accession>A0ABW9I1F6</accession>
<evidence type="ECO:0000313" key="11">
    <source>
        <dbReference type="Proteomes" id="UP001631957"/>
    </source>
</evidence>
<evidence type="ECO:0000256" key="4">
    <source>
        <dbReference type="ARBA" id="ARBA00022723"/>
    </source>
</evidence>
<name>A0ABW9I1F6_9ACTN</name>
<dbReference type="EMBL" id="JBJVNI010000022">
    <property type="protein sequence ID" value="MFM9613811.1"/>
    <property type="molecule type" value="Genomic_DNA"/>
</dbReference>
<evidence type="ECO:0000256" key="7">
    <source>
        <dbReference type="ARBA" id="ARBA00023004"/>
    </source>
</evidence>
<dbReference type="EC" id="1.14.19.2" evidence="10"/>
<dbReference type="Gene3D" id="1.10.620.20">
    <property type="entry name" value="Ribonucleotide Reductase, subunit A"/>
    <property type="match status" value="1"/>
</dbReference>
<comment type="similarity">
    <text evidence="2">Belongs to the fatty acid desaturase type 2 family.</text>
</comment>
<protein>
    <submittedName>
        <fullName evidence="10">Acyl-ACP desaturase</fullName>
        <ecNumber evidence="10">1.14.19.2</ecNumber>
    </submittedName>
</protein>
<keyword evidence="8" id="KW-0443">Lipid metabolism</keyword>
<reference evidence="10 11" key="1">
    <citation type="submission" date="2024-12" db="EMBL/GenBank/DDBJ databases">
        <title>Forecasting of Potato common scab and diversities of Pathogenic streptomyces spp. in china.</title>
        <authorList>
            <person name="Handique U."/>
            <person name="Wu J."/>
        </authorList>
    </citation>
    <scope>NUCLEOTIDE SEQUENCE [LARGE SCALE GENOMIC DNA]</scope>
    <source>
        <strain evidence="10 11">ZRIMU1530</strain>
    </source>
</reference>
<keyword evidence="5" id="KW-0276">Fatty acid metabolism</keyword>
<evidence type="ECO:0000256" key="6">
    <source>
        <dbReference type="ARBA" id="ARBA00023002"/>
    </source>
</evidence>
<organism evidence="10 11">
    <name type="scientific">Streptomyces niveiscabiei</name>
    <dbReference type="NCBI Taxonomy" id="164115"/>
    <lineage>
        <taxon>Bacteria</taxon>
        <taxon>Bacillati</taxon>
        <taxon>Actinomycetota</taxon>
        <taxon>Actinomycetes</taxon>
        <taxon>Kitasatosporales</taxon>
        <taxon>Streptomycetaceae</taxon>
        <taxon>Streptomyces</taxon>
    </lineage>
</organism>
<evidence type="ECO:0000256" key="9">
    <source>
        <dbReference type="ARBA" id="ARBA00023160"/>
    </source>
</evidence>
<sequence>MPIDLRAELEPRVARRLDDHLTAARDWMPHDLVPWSLAWDFDTSPWHPGQSRLPGPARAALTDLLATEEDLPRRHAALAAVYGPRGAWARWLHRWTAEQQRHATALRDYLLATRAADPAELERARLRTLCAVRGEPVRDLARTLARAAVQEEAAAVRYRTVTGVPDCCGALLARIAEDKELHARFHRSLLDDALVIAPSRTVAAICAELLAPELSDGYGLAVHLDRVVRPLLDHWRLPETPGLDADALRHLDAVDALLTTPAGSPLAVGGPQ</sequence>
<dbReference type="InterPro" id="IPR005067">
    <property type="entry name" value="Fatty_acid_desaturase-2"/>
</dbReference>
<keyword evidence="7" id="KW-0408">Iron</keyword>
<dbReference type="RefSeq" id="WP_165854479.1">
    <property type="nucleotide sequence ID" value="NZ_JBJVNI010000022.1"/>
</dbReference>